<dbReference type="RefSeq" id="WP_091545407.1">
    <property type="nucleotide sequence ID" value="NZ_FONY01000019.1"/>
</dbReference>
<gene>
    <name evidence="3" type="ORF">SAMN04488541_101949</name>
</gene>
<dbReference type="GO" id="GO:0004672">
    <property type="term" value="F:protein kinase activity"/>
    <property type="evidence" value="ECO:0007669"/>
    <property type="project" value="UniProtKB-ARBA"/>
</dbReference>
<dbReference type="InterPro" id="IPR008207">
    <property type="entry name" value="Sig_transdc_His_kin_Hpt_dom"/>
</dbReference>
<evidence type="ECO:0000259" key="2">
    <source>
        <dbReference type="PROSITE" id="PS50894"/>
    </source>
</evidence>
<dbReference type="GO" id="GO:0000160">
    <property type="term" value="P:phosphorelay signal transduction system"/>
    <property type="evidence" value="ECO:0007669"/>
    <property type="project" value="InterPro"/>
</dbReference>
<dbReference type="Proteomes" id="UP000199513">
    <property type="component" value="Unassembled WGS sequence"/>
</dbReference>
<feature type="domain" description="HPt" evidence="2">
    <location>
        <begin position="15"/>
        <end position="112"/>
    </location>
</feature>
<dbReference type="EMBL" id="FONY01000019">
    <property type="protein sequence ID" value="SFF18770.1"/>
    <property type="molecule type" value="Genomic_DNA"/>
</dbReference>
<reference evidence="3 4" key="1">
    <citation type="submission" date="2016-10" db="EMBL/GenBank/DDBJ databases">
        <authorList>
            <person name="de Groot N.N."/>
        </authorList>
    </citation>
    <scope>NUCLEOTIDE SEQUENCE [LARGE SCALE GENOMIC DNA]</scope>
    <source>
        <strain>GEY</strain>
        <strain evidence="4">DSM 9560</strain>
    </source>
</reference>
<accession>A0A1I2GP28</accession>
<organism evidence="3 4">
    <name type="scientific">Thermoflexibacter ruber</name>
    <dbReference type="NCBI Taxonomy" id="1003"/>
    <lineage>
        <taxon>Bacteria</taxon>
        <taxon>Pseudomonadati</taxon>
        <taxon>Bacteroidota</taxon>
        <taxon>Cytophagia</taxon>
        <taxon>Cytophagales</taxon>
        <taxon>Thermoflexibacteraceae</taxon>
        <taxon>Thermoflexibacter</taxon>
    </lineage>
</organism>
<dbReference type="STRING" id="1003.SAMN04488541_101949"/>
<sequence>MQINFDNFDKLTMGDADFARDLLQIYINELQNYIKEVEEFLTDKDLPKFRLRNHDLRTIVKTLSLDGVQELQEKMKASVSRNAPQEQLEAQGIQMKSLLAQAIEALNVKLAN</sequence>
<feature type="modified residue" description="Phosphohistidine" evidence="1">
    <location>
        <position position="54"/>
    </location>
</feature>
<dbReference type="Gene3D" id="1.20.120.160">
    <property type="entry name" value="HPT domain"/>
    <property type="match status" value="1"/>
</dbReference>
<protein>
    <recommendedName>
        <fullName evidence="2">HPt domain-containing protein</fullName>
    </recommendedName>
</protein>
<dbReference type="InterPro" id="IPR036641">
    <property type="entry name" value="HPT_dom_sf"/>
</dbReference>
<evidence type="ECO:0000313" key="4">
    <source>
        <dbReference type="Proteomes" id="UP000199513"/>
    </source>
</evidence>
<keyword evidence="1" id="KW-0597">Phosphoprotein</keyword>
<dbReference type="AlphaFoldDB" id="A0A1I2GP28"/>
<keyword evidence="4" id="KW-1185">Reference proteome</keyword>
<dbReference type="PROSITE" id="PS50894">
    <property type="entry name" value="HPT"/>
    <property type="match status" value="1"/>
</dbReference>
<evidence type="ECO:0000256" key="1">
    <source>
        <dbReference type="PROSITE-ProRule" id="PRU00110"/>
    </source>
</evidence>
<proteinExistence type="predicted"/>
<evidence type="ECO:0000313" key="3">
    <source>
        <dbReference type="EMBL" id="SFF18770.1"/>
    </source>
</evidence>
<name>A0A1I2GP28_9BACT</name>
<dbReference type="SUPFAM" id="SSF47226">
    <property type="entry name" value="Histidine-containing phosphotransfer domain, HPT domain"/>
    <property type="match status" value="1"/>
</dbReference>